<comment type="caution">
    <text evidence="1">The sequence shown here is derived from an EMBL/GenBank/DDBJ whole genome shotgun (WGS) entry which is preliminary data.</text>
</comment>
<protein>
    <recommendedName>
        <fullName evidence="3">Major fimbrial subunit protein (FimA)</fullName>
    </recommendedName>
</protein>
<gene>
    <name evidence="1" type="ORF">K8W02_06990</name>
</gene>
<sequence length="1036" mass="117816">MKTMGKSSRHLAASLMVMALVLIGCQDEILFHSNRPIEEGIPTRVSLGYVSQESIILTRTEQTSEYENRIENIYLFVFNSAGQRQPLLQNMEGDPRASNLFTFNDGLNPEGDNLSNGKGTLDFVCSSLQGASIVAIANITTNSTGTAYNVTSAQLDEINDLNTLKQFVMTMNSQSVYRGALFMMTGYAEDNESGSTSIDIVGSEQGEELNYTIQLKRTDAKVKFIVKTDPPSEKNWSNFSFLPKEWTVKRVPLQSYILEAETGDYESDDAIYFNTSATPFEEITPNATDANLYDGGSFVFYMPENKKTPLQSVSDYAQRDAWDTGKGLDDNGNRTFANANANSTYVEMTGTLSYVDNDNMLVNADVRFIIHLGYMTSYKDKDGQTINVPLNPNDYDTKRNSFYTYNVTIRGVNDIIVEVTNGTDGRPGYEGDVVYSTTDIFEFDSHYDRRLIKLNKKAIGTDMKWSVNTPFSRGIHDATDDDKNIEESMRDYRWVKFAINADYGVDNEHFVKYPGDQNYNDPFPMDESNNNLSSPYFSSGGDGYNAERNTQNARLLDVNQLICRLQKEAANENSSIFFTDETDGETKVAITVFVDEHLYFNHPLTNEPGEEVDKQGNPTYRSLWKLTTDKEDRQLHIIAQGAQMSPDGNSSVVNSTFTFKQRPISTIFNVDKKELKTAWGLESVMETKRLSCGLDKLKIQKDTETRNGRSNTLDIILGPDRDVTLHWTEVLNTDDHYTLNSNYNNALYACLLRNRDLNGDNIIQAKEIRWYLAAIDQLTDIYLGEYALDEKSRLYPSNPADRDNKVRWHYTSSSIDFTAGGWFSDDSYDSWVLWAEEGASRGMQSSSKTYNGELYSYRCVRNLGLSLDDPDEVPTDLISYKDEGSGFYLIDATNLNIKARRTNYEVSPLPLHNEREANNLPYGKFRMHSSLFPTPESSLGRKNYHEWQWYQTFDGYPAGYRIPNQRELLILSSRLPEDVWNDELHMCQTAFSMDGQNPYNENRDGFIWKPSTKEFFLQNNPNTEKGYVRPVQDVQE</sequence>
<dbReference type="Proteomes" id="UP000717835">
    <property type="component" value="Unassembled WGS sequence"/>
</dbReference>
<dbReference type="PROSITE" id="PS00018">
    <property type="entry name" value="EF_HAND_1"/>
    <property type="match status" value="1"/>
</dbReference>
<evidence type="ECO:0000313" key="1">
    <source>
        <dbReference type="EMBL" id="HJF92113.1"/>
    </source>
</evidence>
<proteinExistence type="predicted"/>
<dbReference type="Gene3D" id="2.60.40.2580">
    <property type="match status" value="1"/>
</dbReference>
<evidence type="ECO:0008006" key="3">
    <source>
        <dbReference type="Google" id="ProtNLM"/>
    </source>
</evidence>
<dbReference type="AlphaFoldDB" id="A0A921HX50"/>
<dbReference type="RefSeq" id="WP_276827624.1">
    <property type="nucleotide sequence ID" value="NZ_DYVX01000056.1"/>
</dbReference>
<dbReference type="EMBL" id="DYVX01000056">
    <property type="protein sequence ID" value="HJF92113.1"/>
    <property type="molecule type" value="Genomic_DNA"/>
</dbReference>
<reference evidence="1" key="1">
    <citation type="journal article" date="2021" name="PeerJ">
        <title>Extensive microbial diversity within the chicken gut microbiome revealed by metagenomics and culture.</title>
        <authorList>
            <person name="Gilroy R."/>
            <person name="Ravi A."/>
            <person name="Getino M."/>
            <person name="Pursley I."/>
            <person name="Horton D.L."/>
            <person name="Alikhan N.F."/>
            <person name="Baker D."/>
            <person name="Gharbi K."/>
            <person name="Hall N."/>
            <person name="Watson M."/>
            <person name="Adriaenssens E.M."/>
            <person name="Foster-Nyarko E."/>
            <person name="Jarju S."/>
            <person name="Secka A."/>
            <person name="Antonio M."/>
            <person name="Oren A."/>
            <person name="Chaudhuri R.R."/>
            <person name="La Ragione R."/>
            <person name="Hildebrand F."/>
            <person name="Pallen M.J."/>
        </authorList>
    </citation>
    <scope>NUCLEOTIDE SEQUENCE</scope>
    <source>
        <strain evidence="1">CHK55-1828</strain>
    </source>
</reference>
<organism evidence="1 2">
    <name type="scientific">Mediterranea massiliensis</name>
    <dbReference type="NCBI Taxonomy" id="1841865"/>
    <lineage>
        <taxon>Bacteria</taxon>
        <taxon>Pseudomonadati</taxon>
        <taxon>Bacteroidota</taxon>
        <taxon>Bacteroidia</taxon>
        <taxon>Bacteroidales</taxon>
        <taxon>Bacteroidaceae</taxon>
        <taxon>Mediterranea</taxon>
    </lineage>
</organism>
<name>A0A921HX50_9BACT</name>
<reference evidence="1" key="2">
    <citation type="submission" date="2021-09" db="EMBL/GenBank/DDBJ databases">
        <authorList>
            <person name="Gilroy R."/>
        </authorList>
    </citation>
    <scope>NUCLEOTIDE SEQUENCE</scope>
    <source>
        <strain evidence="1">CHK55-1828</strain>
    </source>
</reference>
<dbReference type="InterPro" id="IPR018247">
    <property type="entry name" value="EF_Hand_1_Ca_BS"/>
</dbReference>
<evidence type="ECO:0000313" key="2">
    <source>
        <dbReference type="Proteomes" id="UP000717835"/>
    </source>
</evidence>
<dbReference type="PROSITE" id="PS51257">
    <property type="entry name" value="PROKAR_LIPOPROTEIN"/>
    <property type="match status" value="1"/>
</dbReference>
<accession>A0A921HX50</accession>